<proteinExistence type="predicted"/>
<keyword evidence="1" id="KW-0175">Coiled coil</keyword>
<feature type="signal peptide" evidence="2">
    <location>
        <begin position="1"/>
        <end position="17"/>
    </location>
</feature>
<evidence type="ECO:0000313" key="3">
    <source>
        <dbReference type="EMBL" id="MBB3764133.1"/>
    </source>
</evidence>
<organism evidence="3 4">
    <name type="scientific">Sphingomicrobium lutaoense</name>
    <dbReference type="NCBI Taxonomy" id="515949"/>
    <lineage>
        <taxon>Bacteria</taxon>
        <taxon>Pseudomonadati</taxon>
        <taxon>Pseudomonadota</taxon>
        <taxon>Alphaproteobacteria</taxon>
        <taxon>Sphingomonadales</taxon>
        <taxon>Sphingomonadaceae</taxon>
        <taxon>Sphingomicrobium</taxon>
    </lineage>
</organism>
<dbReference type="RefSeq" id="WP_183933417.1">
    <property type="nucleotide sequence ID" value="NZ_JACICF010000001.1"/>
</dbReference>
<dbReference type="Proteomes" id="UP000578569">
    <property type="component" value="Unassembled WGS sequence"/>
</dbReference>
<keyword evidence="4" id="KW-1185">Reference proteome</keyword>
<reference evidence="3 4" key="1">
    <citation type="submission" date="2020-08" db="EMBL/GenBank/DDBJ databases">
        <title>Genomic Encyclopedia of Type Strains, Phase IV (KMG-IV): sequencing the most valuable type-strain genomes for metagenomic binning, comparative biology and taxonomic classification.</title>
        <authorList>
            <person name="Goeker M."/>
        </authorList>
    </citation>
    <scope>NUCLEOTIDE SEQUENCE [LARGE SCALE GENOMIC DNA]</scope>
    <source>
        <strain evidence="3 4">DSM 24194</strain>
    </source>
</reference>
<feature type="coiled-coil region" evidence="1">
    <location>
        <begin position="28"/>
        <end position="66"/>
    </location>
</feature>
<protein>
    <submittedName>
        <fullName evidence="3">Methyl-accepting chemotaxis protein</fullName>
    </submittedName>
</protein>
<name>A0A839Z2Z8_9SPHN</name>
<dbReference type="EMBL" id="JACICF010000001">
    <property type="protein sequence ID" value="MBB3764133.1"/>
    <property type="molecule type" value="Genomic_DNA"/>
</dbReference>
<comment type="caution">
    <text evidence="3">The sequence shown here is derived from an EMBL/GenBank/DDBJ whole genome shotgun (WGS) entry which is preliminary data.</text>
</comment>
<keyword evidence="2" id="KW-0732">Signal</keyword>
<dbReference type="PROSITE" id="PS51257">
    <property type="entry name" value="PROKAR_LIPOPROTEIN"/>
    <property type="match status" value="1"/>
</dbReference>
<evidence type="ECO:0000313" key="4">
    <source>
        <dbReference type="Proteomes" id="UP000578569"/>
    </source>
</evidence>
<gene>
    <name evidence="3" type="ORF">FHS50_001156</name>
</gene>
<sequence length="83" mass="9049">MKRLMISLPASFALALAACGGEGDDALAEDVEERYEERADQLEEMADAAEERADQLEERAEQVDDMGEAMGDAIDEADVVVEQ</sequence>
<evidence type="ECO:0000256" key="2">
    <source>
        <dbReference type="SAM" id="SignalP"/>
    </source>
</evidence>
<feature type="chain" id="PRO_5032953505" evidence="2">
    <location>
        <begin position="18"/>
        <end position="83"/>
    </location>
</feature>
<dbReference type="AlphaFoldDB" id="A0A839Z2Z8"/>
<accession>A0A839Z2Z8</accession>
<evidence type="ECO:0000256" key="1">
    <source>
        <dbReference type="SAM" id="Coils"/>
    </source>
</evidence>